<evidence type="ECO:0000313" key="2">
    <source>
        <dbReference type="EMBL" id="SMP51227.1"/>
    </source>
</evidence>
<accession>A0ABY1PZI1</accession>
<dbReference type="EMBL" id="FXUI01000001">
    <property type="protein sequence ID" value="SMP51227.1"/>
    <property type="molecule type" value="Genomic_DNA"/>
</dbReference>
<name>A0ABY1PZI1_9SPHN</name>
<feature type="compositionally biased region" description="Low complexity" evidence="1">
    <location>
        <begin position="248"/>
        <end position="279"/>
    </location>
</feature>
<organism evidence="2 3">
    <name type="scientific">Novosphingobium panipatense</name>
    <dbReference type="NCBI Taxonomy" id="428991"/>
    <lineage>
        <taxon>Bacteria</taxon>
        <taxon>Pseudomonadati</taxon>
        <taxon>Pseudomonadota</taxon>
        <taxon>Alphaproteobacteria</taxon>
        <taxon>Sphingomonadales</taxon>
        <taxon>Sphingomonadaceae</taxon>
        <taxon>Novosphingobium</taxon>
    </lineage>
</organism>
<dbReference type="RefSeq" id="WP_283404791.1">
    <property type="nucleotide sequence ID" value="NZ_FXUI01000001.1"/>
</dbReference>
<feature type="region of interest" description="Disordered" evidence="1">
    <location>
        <begin position="241"/>
        <end position="286"/>
    </location>
</feature>
<proteinExistence type="predicted"/>
<comment type="caution">
    <text evidence="2">The sequence shown here is derived from an EMBL/GenBank/DDBJ whole genome shotgun (WGS) entry which is preliminary data.</text>
</comment>
<keyword evidence="3" id="KW-1185">Reference proteome</keyword>
<gene>
    <name evidence="2" type="ORF">SAMN06296065_10187</name>
</gene>
<evidence type="ECO:0000256" key="1">
    <source>
        <dbReference type="SAM" id="MobiDB-lite"/>
    </source>
</evidence>
<protein>
    <submittedName>
        <fullName evidence="2">Uncharacterized protein</fullName>
    </submittedName>
</protein>
<evidence type="ECO:0000313" key="3">
    <source>
        <dbReference type="Proteomes" id="UP001157910"/>
    </source>
</evidence>
<sequence length="286" mass="30776">MNQGNEMTVIEQGRRRLSLLAGSAVAVTLAALAGCAKPPPPPPPPPPVVVIPPMPAPPMGAPLNMVTPPKAEDGTRQTVNRGISTSQTVWNFRSAYNVAALNCVEAEYTPILDGYKRFLTVYDQSLDRASNEIDASFRTQHTGRAAIVARETYQTQVYNFFSLPPVDSGFCKAAMEVSAELMTVDPTQFEAWSYTGLAKLEAPFKAFFDAYDQYRADLAAWQSRYGSNGLIIVRPTSGQASAGPVPTPVATQTLPQPQPLSQAQTVTQAPAQPQAVQPTITLPTVQ</sequence>
<dbReference type="Proteomes" id="UP001157910">
    <property type="component" value="Unassembled WGS sequence"/>
</dbReference>
<reference evidence="2 3" key="1">
    <citation type="submission" date="2017-05" db="EMBL/GenBank/DDBJ databases">
        <authorList>
            <person name="Varghese N."/>
            <person name="Submissions S."/>
        </authorList>
    </citation>
    <scope>NUCLEOTIDE SEQUENCE [LARGE SCALE GENOMIC DNA]</scope>
    <source>
        <strain evidence="2 3">SM16</strain>
    </source>
</reference>